<keyword evidence="4 7" id="KW-0418">Kinase</keyword>
<dbReference type="RefSeq" id="WP_413255595.1">
    <property type="nucleotide sequence ID" value="NZ_JBHFNS010000016.1"/>
</dbReference>
<keyword evidence="3" id="KW-0808">Transferase</keyword>
<dbReference type="SUPFAM" id="SSF47384">
    <property type="entry name" value="Homodimeric domain of signal transducing histidine kinase"/>
    <property type="match status" value="1"/>
</dbReference>
<gene>
    <name evidence="7" type="ORF">ACE1B6_02230</name>
</gene>
<dbReference type="PANTHER" id="PTHR43711:SF1">
    <property type="entry name" value="HISTIDINE KINASE 1"/>
    <property type="match status" value="1"/>
</dbReference>
<evidence type="ECO:0000313" key="7">
    <source>
        <dbReference type="EMBL" id="MFB2934072.1"/>
    </source>
</evidence>
<sequence length="276" mass="31146">MNRSQDSQPNVSALSEQLKLTRAAYYLASEMSDFKAGFLARISHELRSPLNSLIGLHQLIISDLCESPEEEREFVEQAHASALKLVGLIDEILNVSRIEYGTNRLDIQPLELAEILSQVYDLTHLQAANRNHRLTIETPAPEIYVLADPRWLRQVLLNLVDTPLKYMEPINVRVSVHLSPASEYVNIWVEDERPAEALTEPIDLLKTISEDKDPLSINKDFTLSPGLSLMMSQTILELMKGRLEVLAVPSAEEGEKFTKIQCSIPLCKKEIFDAEV</sequence>
<dbReference type="Pfam" id="PF00512">
    <property type="entry name" value="HisKA"/>
    <property type="match status" value="1"/>
</dbReference>
<evidence type="ECO:0000256" key="1">
    <source>
        <dbReference type="ARBA" id="ARBA00000085"/>
    </source>
</evidence>
<dbReference type="EC" id="2.7.13.3" evidence="2"/>
<dbReference type="InterPro" id="IPR036890">
    <property type="entry name" value="HATPase_C_sf"/>
</dbReference>
<dbReference type="Gene3D" id="1.10.287.130">
    <property type="match status" value="1"/>
</dbReference>
<dbReference type="SUPFAM" id="SSF55874">
    <property type="entry name" value="ATPase domain of HSP90 chaperone/DNA topoisomerase II/histidine kinase"/>
    <property type="match status" value="1"/>
</dbReference>
<keyword evidence="8" id="KW-1185">Reference proteome</keyword>
<dbReference type="Proteomes" id="UP001576776">
    <property type="component" value="Unassembled WGS sequence"/>
</dbReference>
<evidence type="ECO:0000256" key="2">
    <source>
        <dbReference type="ARBA" id="ARBA00012438"/>
    </source>
</evidence>
<evidence type="ECO:0000259" key="6">
    <source>
        <dbReference type="PROSITE" id="PS50109"/>
    </source>
</evidence>
<dbReference type="GO" id="GO:0016301">
    <property type="term" value="F:kinase activity"/>
    <property type="evidence" value="ECO:0007669"/>
    <property type="project" value="UniProtKB-KW"/>
</dbReference>
<evidence type="ECO:0000313" key="8">
    <source>
        <dbReference type="Proteomes" id="UP001576776"/>
    </source>
</evidence>
<dbReference type="InterPro" id="IPR003594">
    <property type="entry name" value="HATPase_dom"/>
</dbReference>
<evidence type="ECO:0000256" key="4">
    <source>
        <dbReference type="ARBA" id="ARBA00022777"/>
    </source>
</evidence>
<protein>
    <recommendedName>
        <fullName evidence="2">histidine kinase</fullName>
        <ecNumber evidence="2">2.7.13.3</ecNumber>
    </recommendedName>
</protein>
<dbReference type="PANTHER" id="PTHR43711">
    <property type="entry name" value="TWO-COMPONENT HISTIDINE KINASE"/>
    <property type="match status" value="1"/>
</dbReference>
<proteinExistence type="predicted"/>
<evidence type="ECO:0000256" key="5">
    <source>
        <dbReference type="ARBA" id="ARBA00023012"/>
    </source>
</evidence>
<dbReference type="InterPro" id="IPR005467">
    <property type="entry name" value="His_kinase_dom"/>
</dbReference>
<dbReference type="InterPro" id="IPR003661">
    <property type="entry name" value="HisK_dim/P_dom"/>
</dbReference>
<reference evidence="7 8" key="1">
    <citation type="submission" date="2024-09" db="EMBL/GenBank/DDBJ databases">
        <title>Floridaenema gen nov. (Aerosakkonemataceae, Aerosakkonematales ord. nov., Cyanobacteria) from benthic tropical and subtropical fresh waters, with the description of four new species.</title>
        <authorList>
            <person name="Moretto J.A."/>
            <person name="Berthold D.E."/>
            <person name="Lefler F.W."/>
            <person name="Huang I.-S."/>
            <person name="Laughinghouse H. IV."/>
        </authorList>
    </citation>
    <scope>NUCLEOTIDE SEQUENCE [LARGE SCALE GENOMIC DNA]</scope>
    <source>
        <strain evidence="7 8">BLCC-F154</strain>
    </source>
</reference>
<comment type="catalytic activity">
    <reaction evidence="1">
        <text>ATP + protein L-histidine = ADP + protein N-phospho-L-histidine.</text>
        <dbReference type="EC" id="2.7.13.3"/>
    </reaction>
</comment>
<dbReference type="CDD" id="cd00082">
    <property type="entry name" value="HisKA"/>
    <property type="match status" value="1"/>
</dbReference>
<dbReference type="PROSITE" id="PS50109">
    <property type="entry name" value="HIS_KIN"/>
    <property type="match status" value="1"/>
</dbReference>
<dbReference type="Gene3D" id="3.30.565.10">
    <property type="entry name" value="Histidine kinase-like ATPase, C-terminal domain"/>
    <property type="match status" value="1"/>
</dbReference>
<comment type="caution">
    <text evidence="7">The sequence shown here is derived from an EMBL/GenBank/DDBJ whole genome shotgun (WGS) entry which is preliminary data.</text>
</comment>
<dbReference type="InterPro" id="IPR036097">
    <property type="entry name" value="HisK_dim/P_sf"/>
</dbReference>
<keyword evidence="5" id="KW-0902">Two-component regulatory system</keyword>
<feature type="domain" description="Histidine kinase" evidence="6">
    <location>
        <begin position="41"/>
        <end position="268"/>
    </location>
</feature>
<dbReference type="EMBL" id="JBHFNS010000016">
    <property type="protein sequence ID" value="MFB2934072.1"/>
    <property type="molecule type" value="Genomic_DNA"/>
</dbReference>
<accession>A0ABV4Y5I7</accession>
<dbReference type="InterPro" id="IPR050736">
    <property type="entry name" value="Sensor_HK_Regulatory"/>
</dbReference>
<dbReference type="SMART" id="SM00388">
    <property type="entry name" value="HisKA"/>
    <property type="match status" value="1"/>
</dbReference>
<evidence type="ECO:0000256" key="3">
    <source>
        <dbReference type="ARBA" id="ARBA00022679"/>
    </source>
</evidence>
<name>A0ABV4Y5I7_9CYAN</name>
<organism evidence="7 8">
    <name type="scientific">Floridaenema fluviatile BLCC-F154</name>
    <dbReference type="NCBI Taxonomy" id="3153640"/>
    <lineage>
        <taxon>Bacteria</taxon>
        <taxon>Bacillati</taxon>
        <taxon>Cyanobacteriota</taxon>
        <taxon>Cyanophyceae</taxon>
        <taxon>Oscillatoriophycideae</taxon>
        <taxon>Aerosakkonematales</taxon>
        <taxon>Aerosakkonemataceae</taxon>
        <taxon>Floridanema</taxon>
        <taxon>Floridanema fluviatile</taxon>
    </lineage>
</organism>
<dbReference type="Pfam" id="PF02518">
    <property type="entry name" value="HATPase_c"/>
    <property type="match status" value="1"/>
</dbReference>